<comment type="caution">
    <text evidence="2">The sequence shown here is derived from an EMBL/GenBank/DDBJ whole genome shotgun (WGS) entry which is preliminary data.</text>
</comment>
<feature type="region of interest" description="Disordered" evidence="1">
    <location>
        <begin position="57"/>
        <end position="151"/>
    </location>
</feature>
<gene>
    <name evidence="2" type="ORF">EYF80_054023</name>
</gene>
<dbReference type="Proteomes" id="UP000314294">
    <property type="component" value="Unassembled WGS sequence"/>
</dbReference>
<name>A0A4Z2F418_9TELE</name>
<evidence type="ECO:0000313" key="3">
    <source>
        <dbReference type="Proteomes" id="UP000314294"/>
    </source>
</evidence>
<feature type="compositionally biased region" description="Low complexity" evidence="1">
    <location>
        <begin position="92"/>
        <end position="107"/>
    </location>
</feature>
<organism evidence="2 3">
    <name type="scientific">Liparis tanakae</name>
    <name type="common">Tanaka's snailfish</name>
    <dbReference type="NCBI Taxonomy" id="230148"/>
    <lineage>
        <taxon>Eukaryota</taxon>
        <taxon>Metazoa</taxon>
        <taxon>Chordata</taxon>
        <taxon>Craniata</taxon>
        <taxon>Vertebrata</taxon>
        <taxon>Euteleostomi</taxon>
        <taxon>Actinopterygii</taxon>
        <taxon>Neopterygii</taxon>
        <taxon>Teleostei</taxon>
        <taxon>Neoteleostei</taxon>
        <taxon>Acanthomorphata</taxon>
        <taxon>Eupercaria</taxon>
        <taxon>Perciformes</taxon>
        <taxon>Cottioidei</taxon>
        <taxon>Cottales</taxon>
        <taxon>Liparidae</taxon>
        <taxon>Liparis</taxon>
    </lineage>
</organism>
<evidence type="ECO:0000256" key="1">
    <source>
        <dbReference type="SAM" id="MobiDB-lite"/>
    </source>
</evidence>
<sequence>MTCFNDASLLSCRRGLTVVCTAQYSCWTSRGSAVTEIPVKRDTPFFIKAHYPESESLSIMEPAQQTKANEQRGSGAPERANYALKPRAVGPEEGSSSAGGAESASSSRARLPLPNGVASPPGAQSSSLNTNGEAAGSLKATRLNRHTNTAN</sequence>
<feature type="compositionally biased region" description="Polar residues" evidence="1">
    <location>
        <begin position="122"/>
        <end position="132"/>
    </location>
</feature>
<evidence type="ECO:0000313" key="2">
    <source>
        <dbReference type="EMBL" id="TNN35808.1"/>
    </source>
</evidence>
<dbReference type="EMBL" id="SRLO01001705">
    <property type="protein sequence ID" value="TNN35808.1"/>
    <property type="molecule type" value="Genomic_DNA"/>
</dbReference>
<reference evidence="2 3" key="1">
    <citation type="submission" date="2019-03" db="EMBL/GenBank/DDBJ databases">
        <title>First draft genome of Liparis tanakae, snailfish: a comprehensive survey of snailfish specific genes.</title>
        <authorList>
            <person name="Kim W."/>
            <person name="Song I."/>
            <person name="Jeong J.-H."/>
            <person name="Kim D."/>
            <person name="Kim S."/>
            <person name="Ryu S."/>
            <person name="Song J.Y."/>
            <person name="Lee S.K."/>
        </authorList>
    </citation>
    <scope>NUCLEOTIDE SEQUENCE [LARGE SCALE GENOMIC DNA]</scope>
    <source>
        <tissue evidence="2">Muscle</tissue>
    </source>
</reference>
<protein>
    <submittedName>
        <fullName evidence="2">Uncharacterized protein</fullName>
    </submittedName>
</protein>
<accession>A0A4Z2F418</accession>
<feature type="compositionally biased region" description="Polar residues" evidence="1">
    <location>
        <begin position="63"/>
        <end position="72"/>
    </location>
</feature>
<dbReference type="AlphaFoldDB" id="A0A4Z2F418"/>
<proteinExistence type="predicted"/>
<keyword evidence="3" id="KW-1185">Reference proteome</keyword>